<dbReference type="NCBIfam" id="TIGR03252">
    <property type="entry name" value="HhH-GPD-type base excision DNA repair protein"/>
    <property type="match status" value="1"/>
</dbReference>
<name>A0A6J7FZC3_9ZZZZ</name>
<evidence type="ECO:0000313" key="2">
    <source>
        <dbReference type="EMBL" id="CAB4711960.1"/>
    </source>
</evidence>
<dbReference type="GO" id="GO:0003824">
    <property type="term" value="F:catalytic activity"/>
    <property type="evidence" value="ECO:0007669"/>
    <property type="project" value="InterPro"/>
</dbReference>
<evidence type="ECO:0000313" key="4">
    <source>
        <dbReference type="EMBL" id="CAB4970969.1"/>
    </source>
</evidence>
<dbReference type="EMBL" id="CAFBMM010000006">
    <property type="protein sequence ID" value="CAB4897960.1"/>
    <property type="molecule type" value="Genomic_DNA"/>
</dbReference>
<proteinExistence type="predicted"/>
<dbReference type="Pfam" id="PF00730">
    <property type="entry name" value="HhH-GPD"/>
    <property type="match status" value="1"/>
</dbReference>
<evidence type="ECO:0000259" key="1">
    <source>
        <dbReference type="Pfam" id="PF00730"/>
    </source>
</evidence>
<dbReference type="GO" id="GO:0006284">
    <property type="term" value="P:base-excision repair"/>
    <property type="evidence" value="ECO:0007669"/>
    <property type="project" value="InterPro"/>
</dbReference>
<evidence type="ECO:0000313" key="3">
    <source>
        <dbReference type="EMBL" id="CAB4897960.1"/>
    </source>
</evidence>
<dbReference type="InterPro" id="IPR017658">
    <property type="entry name" value="HhH-GPD_base_excis"/>
</dbReference>
<sequence>MANKKIAITGIPAADRLLVSSPLALFIGMLLDQQIPMEWAFRGPYVLRDRLGGLNAKDIAEMSPSAIEKAFSTKPALHRFPGSMAKRTQALCQALVDDYSGRAATVWTTARTGEELLARLEALPGFGTEKAKIFIALLGKRLGVAPPGWKAVAKPFSDSEMRSVADIYSPETLEAVRAWKKAQKARGKSKAE</sequence>
<dbReference type="InterPro" id="IPR011257">
    <property type="entry name" value="DNA_glycosylase"/>
</dbReference>
<dbReference type="InterPro" id="IPR003265">
    <property type="entry name" value="HhH-GPD_domain"/>
</dbReference>
<accession>A0A6J7FZC3</accession>
<feature type="domain" description="HhH-GPD" evidence="1">
    <location>
        <begin position="27"/>
        <end position="181"/>
    </location>
</feature>
<dbReference type="EMBL" id="CAFBOF010000005">
    <property type="protein sequence ID" value="CAB4970969.1"/>
    <property type="molecule type" value="Genomic_DNA"/>
</dbReference>
<protein>
    <submittedName>
        <fullName evidence="3">Unannotated protein</fullName>
    </submittedName>
</protein>
<evidence type="ECO:0000313" key="5">
    <source>
        <dbReference type="EMBL" id="CAB5023344.1"/>
    </source>
</evidence>
<organism evidence="3">
    <name type="scientific">freshwater metagenome</name>
    <dbReference type="NCBI Taxonomy" id="449393"/>
    <lineage>
        <taxon>unclassified sequences</taxon>
        <taxon>metagenomes</taxon>
        <taxon>ecological metagenomes</taxon>
    </lineage>
</organism>
<dbReference type="EMBL" id="CAFBPQ010000020">
    <property type="protein sequence ID" value="CAB5023344.1"/>
    <property type="molecule type" value="Genomic_DNA"/>
</dbReference>
<dbReference type="EMBL" id="CAEZYK010000001">
    <property type="protein sequence ID" value="CAB4711960.1"/>
    <property type="molecule type" value="Genomic_DNA"/>
</dbReference>
<dbReference type="SUPFAM" id="SSF48150">
    <property type="entry name" value="DNA-glycosylase"/>
    <property type="match status" value="1"/>
</dbReference>
<dbReference type="AlphaFoldDB" id="A0A6J7FZC3"/>
<reference evidence="3" key="1">
    <citation type="submission" date="2020-05" db="EMBL/GenBank/DDBJ databases">
        <authorList>
            <person name="Chiriac C."/>
            <person name="Salcher M."/>
            <person name="Ghai R."/>
            <person name="Kavagutti S V."/>
        </authorList>
    </citation>
    <scope>NUCLEOTIDE SEQUENCE</scope>
</reference>
<gene>
    <name evidence="2" type="ORF">UFOPK2683_00047</name>
    <name evidence="3" type="ORF">UFOPK3605_00317</name>
    <name evidence="4" type="ORF">UFOPK3897_00423</name>
    <name evidence="5" type="ORF">UFOPK4121_00800</name>
</gene>